<dbReference type="SMART" id="SM00393">
    <property type="entry name" value="R3H"/>
    <property type="match status" value="1"/>
</dbReference>
<keyword evidence="5" id="KW-0963">Cytoplasm</keyword>
<evidence type="ECO:0000313" key="12">
    <source>
        <dbReference type="EMBL" id="KIN00967.1"/>
    </source>
</evidence>
<evidence type="ECO:0000259" key="10">
    <source>
        <dbReference type="PROSITE" id="PS50174"/>
    </source>
</evidence>
<evidence type="ECO:0000256" key="3">
    <source>
        <dbReference type="ARBA" id="ARBA00010306"/>
    </source>
</evidence>
<organism evidence="12 13">
    <name type="scientific">Oidiodendron maius (strain Zn)</name>
    <dbReference type="NCBI Taxonomy" id="913774"/>
    <lineage>
        <taxon>Eukaryota</taxon>
        <taxon>Fungi</taxon>
        <taxon>Dikarya</taxon>
        <taxon>Ascomycota</taxon>
        <taxon>Pezizomycotina</taxon>
        <taxon>Leotiomycetes</taxon>
        <taxon>Leotiomycetes incertae sedis</taxon>
        <taxon>Myxotrichaceae</taxon>
        <taxon>Oidiodendron</taxon>
    </lineage>
</organism>
<feature type="domain" description="R3H" evidence="11">
    <location>
        <begin position="75"/>
        <end position="137"/>
    </location>
</feature>
<evidence type="ECO:0000313" key="13">
    <source>
        <dbReference type="Proteomes" id="UP000054321"/>
    </source>
</evidence>
<dbReference type="GO" id="GO:0006397">
    <property type="term" value="P:mRNA processing"/>
    <property type="evidence" value="ECO:0007669"/>
    <property type="project" value="UniProtKB-KW"/>
</dbReference>
<dbReference type="InterPro" id="IPR034082">
    <property type="entry name" value="R3H_G-patch"/>
</dbReference>
<dbReference type="InterPro" id="IPR001374">
    <property type="entry name" value="R3H_dom"/>
</dbReference>
<sequence length="244" mass="26518">MDFERPSLKKKPKGRKGKLPFDLSDSDLEASLQAAYENDRAKKKERKEQREALRAEGLLGSKNGKPNLKDKYREGIGFGAVKDEIKAFLLSNNTTLALPPMDKAARKVIHELANAFNLKSKSAGTGNNRFPVIYRTSRTLSYTQRTFDAVEARLTRRFLPRMDVSGKKVGGHKAGRAGFGSAAVSYRDGDVVGASAPELGAENRGRAMLEKMGWSTGTALGALNNKGILQPVSHVVKTTKAGLG</sequence>
<dbReference type="PROSITE" id="PS51061">
    <property type="entry name" value="R3H"/>
    <property type="match status" value="1"/>
</dbReference>
<name>A0A0C3HF80_OIDMZ</name>
<protein>
    <recommendedName>
        <fullName evidence="4">Protein SQS1</fullName>
    </recommendedName>
</protein>
<evidence type="ECO:0000256" key="1">
    <source>
        <dbReference type="ARBA" id="ARBA00004123"/>
    </source>
</evidence>
<dbReference type="AlphaFoldDB" id="A0A0C3HF80"/>
<dbReference type="GO" id="GO:0003676">
    <property type="term" value="F:nucleic acid binding"/>
    <property type="evidence" value="ECO:0007669"/>
    <property type="project" value="UniProtKB-UniRule"/>
</dbReference>
<dbReference type="Pfam" id="PF01585">
    <property type="entry name" value="G-patch"/>
    <property type="match status" value="1"/>
</dbReference>
<dbReference type="EMBL" id="KN832876">
    <property type="protein sequence ID" value="KIN00967.1"/>
    <property type="molecule type" value="Genomic_DNA"/>
</dbReference>
<evidence type="ECO:0000259" key="11">
    <source>
        <dbReference type="PROSITE" id="PS51061"/>
    </source>
</evidence>
<evidence type="ECO:0000256" key="4">
    <source>
        <dbReference type="ARBA" id="ARBA00018964"/>
    </source>
</evidence>
<evidence type="ECO:0000256" key="2">
    <source>
        <dbReference type="ARBA" id="ARBA00004496"/>
    </source>
</evidence>
<evidence type="ECO:0000256" key="7">
    <source>
        <dbReference type="ARBA" id="ARBA00023187"/>
    </source>
</evidence>
<feature type="domain" description="G-patch" evidence="10">
    <location>
        <begin position="201"/>
        <end position="244"/>
    </location>
</feature>
<dbReference type="GO" id="GO:0005634">
    <property type="term" value="C:nucleus"/>
    <property type="evidence" value="ECO:0007669"/>
    <property type="project" value="UniProtKB-SubCell"/>
</dbReference>
<dbReference type="CDD" id="cd02646">
    <property type="entry name" value="R3H_G-patch"/>
    <property type="match status" value="1"/>
</dbReference>
<keyword evidence="13" id="KW-1185">Reference proteome</keyword>
<accession>A0A0C3HF80</accession>
<gene>
    <name evidence="12" type="ORF">OIDMADRAFT_122953</name>
</gene>
<comment type="subcellular location">
    <subcellularLocation>
        <location evidence="2">Cytoplasm</location>
    </subcellularLocation>
    <subcellularLocation>
        <location evidence="1">Nucleus</location>
    </subcellularLocation>
</comment>
<feature type="region of interest" description="Disordered" evidence="9">
    <location>
        <begin position="36"/>
        <end position="66"/>
    </location>
</feature>
<dbReference type="Pfam" id="PF01424">
    <property type="entry name" value="R3H"/>
    <property type="match status" value="1"/>
</dbReference>
<dbReference type="Gene3D" id="3.30.1370.50">
    <property type="entry name" value="R3H-like domain"/>
    <property type="match status" value="1"/>
</dbReference>
<dbReference type="InterPro" id="IPR036867">
    <property type="entry name" value="R3H_dom_sf"/>
</dbReference>
<evidence type="ECO:0000256" key="6">
    <source>
        <dbReference type="ARBA" id="ARBA00022664"/>
    </source>
</evidence>
<comment type="similarity">
    <text evidence="3">Belongs to the SQS1 family.</text>
</comment>
<evidence type="ECO:0000256" key="5">
    <source>
        <dbReference type="ARBA" id="ARBA00022490"/>
    </source>
</evidence>
<dbReference type="PROSITE" id="PS50174">
    <property type="entry name" value="G_PATCH"/>
    <property type="match status" value="1"/>
</dbReference>
<reference evidence="13" key="2">
    <citation type="submission" date="2015-01" db="EMBL/GenBank/DDBJ databases">
        <title>Evolutionary Origins and Diversification of the Mycorrhizal Mutualists.</title>
        <authorList>
            <consortium name="DOE Joint Genome Institute"/>
            <consortium name="Mycorrhizal Genomics Consortium"/>
            <person name="Kohler A."/>
            <person name="Kuo A."/>
            <person name="Nagy L.G."/>
            <person name="Floudas D."/>
            <person name="Copeland A."/>
            <person name="Barry K.W."/>
            <person name="Cichocki N."/>
            <person name="Veneault-Fourrey C."/>
            <person name="LaButti K."/>
            <person name="Lindquist E.A."/>
            <person name="Lipzen A."/>
            <person name="Lundell T."/>
            <person name="Morin E."/>
            <person name="Murat C."/>
            <person name="Riley R."/>
            <person name="Ohm R."/>
            <person name="Sun H."/>
            <person name="Tunlid A."/>
            <person name="Henrissat B."/>
            <person name="Grigoriev I.V."/>
            <person name="Hibbett D.S."/>
            <person name="Martin F."/>
        </authorList>
    </citation>
    <scope>NUCLEOTIDE SEQUENCE [LARGE SCALE GENOMIC DNA]</scope>
    <source>
        <strain evidence="13">Zn</strain>
    </source>
</reference>
<keyword evidence="6" id="KW-0507">mRNA processing</keyword>
<dbReference type="InterPro" id="IPR051189">
    <property type="entry name" value="Splicing_assoc_domain"/>
</dbReference>
<dbReference type="InterPro" id="IPR000467">
    <property type="entry name" value="G_patch_dom"/>
</dbReference>
<dbReference type="SUPFAM" id="SSF82708">
    <property type="entry name" value="R3H domain"/>
    <property type="match status" value="1"/>
</dbReference>
<dbReference type="SMART" id="SM00443">
    <property type="entry name" value="G_patch"/>
    <property type="match status" value="1"/>
</dbReference>
<dbReference type="PANTHER" id="PTHR14195">
    <property type="entry name" value="G PATCH DOMAIN CONTAINING PROTEIN 2"/>
    <property type="match status" value="1"/>
</dbReference>
<feature type="region of interest" description="Disordered" evidence="9">
    <location>
        <begin position="1"/>
        <end position="23"/>
    </location>
</feature>
<dbReference type="GO" id="GO:0005737">
    <property type="term" value="C:cytoplasm"/>
    <property type="evidence" value="ECO:0007669"/>
    <property type="project" value="UniProtKB-SubCell"/>
</dbReference>
<dbReference type="GO" id="GO:0008380">
    <property type="term" value="P:RNA splicing"/>
    <property type="evidence" value="ECO:0007669"/>
    <property type="project" value="UniProtKB-KW"/>
</dbReference>
<reference evidence="12 13" key="1">
    <citation type="submission" date="2014-04" db="EMBL/GenBank/DDBJ databases">
        <authorList>
            <consortium name="DOE Joint Genome Institute"/>
            <person name="Kuo A."/>
            <person name="Martino E."/>
            <person name="Perotto S."/>
            <person name="Kohler A."/>
            <person name="Nagy L.G."/>
            <person name="Floudas D."/>
            <person name="Copeland A."/>
            <person name="Barry K.W."/>
            <person name="Cichocki N."/>
            <person name="Veneault-Fourrey C."/>
            <person name="LaButti K."/>
            <person name="Lindquist E.A."/>
            <person name="Lipzen A."/>
            <person name="Lundell T."/>
            <person name="Morin E."/>
            <person name="Murat C."/>
            <person name="Sun H."/>
            <person name="Tunlid A."/>
            <person name="Henrissat B."/>
            <person name="Grigoriev I.V."/>
            <person name="Hibbett D.S."/>
            <person name="Martin F."/>
            <person name="Nordberg H.P."/>
            <person name="Cantor M.N."/>
            <person name="Hua S.X."/>
        </authorList>
    </citation>
    <scope>NUCLEOTIDE SEQUENCE [LARGE SCALE GENOMIC DNA]</scope>
    <source>
        <strain evidence="12 13">Zn</strain>
    </source>
</reference>
<feature type="compositionally biased region" description="Basic residues" evidence="9">
    <location>
        <begin position="8"/>
        <end position="18"/>
    </location>
</feature>
<dbReference type="InParanoid" id="A0A0C3HF80"/>
<dbReference type="STRING" id="913774.A0A0C3HF80"/>
<proteinExistence type="inferred from homology"/>
<dbReference type="OrthoDB" id="21470at2759"/>
<evidence type="ECO:0000256" key="9">
    <source>
        <dbReference type="SAM" id="MobiDB-lite"/>
    </source>
</evidence>
<evidence type="ECO:0000256" key="8">
    <source>
        <dbReference type="ARBA" id="ARBA00023242"/>
    </source>
</evidence>
<dbReference type="Proteomes" id="UP000054321">
    <property type="component" value="Unassembled WGS sequence"/>
</dbReference>
<keyword evidence="7" id="KW-0508">mRNA splicing</keyword>
<feature type="compositionally biased region" description="Basic and acidic residues" evidence="9">
    <location>
        <begin position="37"/>
        <end position="54"/>
    </location>
</feature>
<keyword evidence="8" id="KW-0539">Nucleus</keyword>
<dbReference type="HOGENOM" id="CLU_100286_0_0_1"/>